<dbReference type="KEGG" id="marb:CJ263_20090"/>
<protein>
    <submittedName>
        <fullName evidence="1">Uncharacterized protein</fullName>
    </submittedName>
</protein>
<reference evidence="1 2" key="1">
    <citation type="submission" date="2017-08" db="EMBL/GenBank/DDBJ databases">
        <title>The complete genome sequence of Maribacter sp. B1, isolated from deep-sea sediment.</title>
        <authorList>
            <person name="Wu Y.-H."/>
            <person name="Cheng H."/>
            <person name="Xu X.-W."/>
        </authorList>
    </citation>
    <scope>NUCLEOTIDE SEQUENCE [LARGE SCALE GENOMIC DNA]</scope>
    <source>
        <strain evidence="1 2">B1</strain>
    </source>
</reference>
<gene>
    <name evidence="1" type="ORF">CJ263_20090</name>
</gene>
<evidence type="ECO:0000313" key="2">
    <source>
        <dbReference type="Proteomes" id="UP000215244"/>
    </source>
</evidence>
<name>A0A223VAE3_9FLAO</name>
<keyword evidence="2" id="KW-1185">Reference proteome</keyword>
<proteinExistence type="predicted"/>
<dbReference type="OrthoDB" id="1171368at2"/>
<sequence length="347" mass="40528">MHPQTDTHIIKRTQRVPRPIVQGGSTIPLQVRNASTKSPATKGFSISDLSVLPLLSKPILEDESSVDTKALASLMVDATRNFSGKIDDWRFSASDGMDDLILRCANHLKERAKIDHIEVLREDSDLRLVLKRHIGNRSTVYCIPLESVMPLRWKNPMLFDILMSFIKSLPYINLFHTGEDRVDWLWEYLFEEEAYHRKNGSVFGNCNSVRFFGRYQKLFNEYEPQDWKSLLLKYRPRKSLHKRIKELLSKADTIDFQAPFRIGTRDAYESMFEHWESFLIVDDADSEFSRSYIEMLNECSNEYDIISAYELTTVEKGNIQPFEEGLIYNLNRLEEFLTDLNELLRLL</sequence>
<dbReference type="Proteomes" id="UP000215244">
    <property type="component" value="Chromosome"/>
</dbReference>
<accession>A0A223VAE3</accession>
<dbReference type="RefSeq" id="WP_094998897.1">
    <property type="nucleotide sequence ID" value="NZ_BMJL01000011.1"/>
</dbReference>
<dbReference type="AlphaFoldDB" id="A0A223VAE3"/>
<evidence type="ECO:0000313" key="1">
    <source>
        <dbReference type="EMBL" id="ASV32341.1"/>
    </source>
</evidence>
<organism evidence="1 2">
    <name type="scientific">Maribacter cobaltidurans</name>
    <dbReference type="NCBI Taxonomy" id="1178778"/>
    <lineage>
        <taxon>Bacteria</taxon>
        <taxon>Pseudomonadati</taxon>
        <taxon>Bacteroidota</taxon>
        <taxon>Flavobacteriia</taxon>
        <taxon>Flavobacteriales</taxon>
        <taxon>Flavobacteriaceae</taxon>
        <taxon>Maribacter</taxon>
    </lineage>
</organism>
<dbReference type="EMBL" id="CP022957">
    <property type="protein sequence ID" value="ASV32341.1"/>
    <property type="molecule type" value="Genomic_DNA"/>
</dbReference>